<keyword evidence="2" id="KW-1185">Reference proteome</keyword>
<evidence type="ECO:0000313" key="2">
    <source>
        <dbReference type="Proteomes" id="UP001307889"/>
    </source>
</evidence>
<name>A0ABN7AR94_9HEMI</name>
<dbReference type="Proteomes" id="UP001307889">
    <property type="component" value="Chromosome 5"/>
</dbReference>
<sequence length="74" mass="7755">MDAMFLTTLVQSDGNRQQVTSGTLDCRNAFTLQAPLRSSDESPSSGPPSNSTLGIGVIGAFAIRNPSIQLKALC</sequence>
<proteinExistence type="predicted"/>
<protein>
    <submittedName>
        <fullName evidence="1">Uncharacterized protein</fullName>
    </submittedName>
</protein>
<evidence type="ECO:0000313" key="1">
    <source>
        <dbReference type="EMBL" id="BES94738.1"/>
    </source>
</evidence>
<reference evidence="1 2" key="1">
    <citation type="submission" date="2023-09" db="EMBL/GenBank/DDBJ databases">
        <title>Nesidiocoris tenuis whole genome shotgun sequence.</title>
        <authorList>
            <person name="Shibata T."/>
            <person name="Shimoda M."/>
            <person name="Kobayashi T."/>
            <person name="Uehara T."/>
        </authorList>
    </citation>
    <scope>NUCLEOTIDE SEQUENCE [LARGE SCALE GENOMIC DNA]</scope>
    <source>
        <strain evidence="1 2">Japan</strain>
    </source>
</reference>
<organism evidence="1 2">
    <name type="scientific">Nesidiocoris tenuis</name>
    <dbReference type="NCBI Taxonomy" id="355587"/>
    <lineage>
        <taxon>Eukaryota</taxon>
        <taxon>Metazoa</taxon>
        <taxon>Ecdysozoa</taxon>
        <taxon>Arthropoda</taxon>
        <taxon>Hexapoda</taxon>
        <taxon>Insecta</taxon>
        <taxon>Pterygota</taxon>
        <taxon>Neoptera</taxon>
        <taxon>Paraneoptera</taxon>
        <taxon>Hemiptera</taxon>
        <taxon>Heteroptera</taxon>
        <taxon>Panheteroptera</taxon>
        <taxon>Cimicomorpha</taxon>
        <taxon>Miridae</taxon>
        <taxon>Dicyphina</taxon>
        <taxon>Nesidiocoris</taxon>
    </lineage>
</organism>
<gene>
    <name evidence="1" type="ORF">NTJ_07547</name>
</gene>
<dbReference type="EMBL" id="AP028913">
    <property type="protein sequence ID" value="BES94738.1"/>
    <property type="molecule type" value="Genomic_DNA"/>
</dbReference>
<accession>A0ABN7AR94</accession>